<name>A0AAV6U5Q1_9ARAC</name>
<protein>
    <submittedName>
        <fullName evidence="2">Uncharacterized protein</fullName>
    </submittedName>
</protein>
<keyword evidence="3" id="KW-1185">Reference proteome</keyword>
<organism evidence="2 3">
    <name type="scientific">Oedothorax gibbosus</name>
    <dbReference type="NCBI Taxonomy" id="931172"/>
    <lineage>
        <taxon>Eukaryota</taxon>
        <taxon>Metazoa</taxon>
        <taxon>Ecdysozoa</taxon>
        <taxon>Arthropoda</taxon>
        <taxon>Chelicerata</taxon>
        <taxon>Arachnida</taxon>
        <taxon>Araneae</taxon>
        <taxon>Araneomorphae</taxon>
        <taxon>Entelegynae</taxon>
        <taxon>Araneoidea</taxon>
        <taxon>Linyphiidae</taxon>
        <taxon>Erigoninae</taxon>
        <taxon>Oedothorax</taxon>
    </lineage>
</organism>
<comment type="caution">
    <text evidence="2">The sequence shown here is derived from an EMBL/GenBank/DDBJ whole genome shotgun (WGS) entry which is preliminary data.</text>
</comment>
<evidence type="ECO:0000313" key="3">
    <source>
        <dbReference type="Proteomes" id="UP000827092"/>
    </source>
</evidence>
<gene>
    <name evidence="2" type="ORF">JTE90_017409</name>
</gene>
<accession>A0AAV6U5Q1</accession>
<feature type="compositionally biased region" description="Basic and acidic residues" evidence="1">
    <location>
        <begin position="32"/>
        <end position="47"/>
    </location>
</feature>
<evidence type="ECO:0000256" key="1">
    <source>
        <dbReference type="SAM" id="MobiDB-lite"/>
    </source>
</evidence>
<feature type="compositionally biased region" description="Gly residues" evidence="1">
    <location>
        <begin position="1"/>
        <end position="24"/>
    </location>
</feature>
<sequence>MKRGGGRGGGGGSGGGGGGSGGGNIRNSPWDKLMEKFYQRQSNERTRQQQNNVAADSESRKSIHLL</sequence>
<reference evidence="2 3" key="1">
    <citation type="journal article" date="2022" name="Nat. Ecol. Evol.">
        <title>A masculinizing supergene underlies an exaggerated male reproductive morph in a spider.</title>
        <authorList>
            <person name="Hendrickx F."/>
            <person name="De Corte Z."/>
            <person name="Sonet G."/>
            <person name="Van Belleghem S.M."/>
            <person name="Kostlbacher S."/>
            <person name="Vangestel C."/>
        </authorList>
    </citation>
    <scope>NUCLEOTIDE SEQUENCE [LARGE SCALE GENOMIC DNA]</scope>
    <source>
        <strain evidence="2">W744_W776</strain>
    </source>
</reference>
<feature type="region of interest" description="Disordered" evidence="1">
    <location>
        <begin position="1"/>
        <end position="66"/>
    </location>
</feature>
<dbReference type="Proteomes" id="UP000827092">
    <property type="component" value="Unassembled WGS sequence"/>
</dbReference>
<feature type="compositionally biased region" description="Basic and acidic residues" evidence="1">
    <location>
        <begin position="57"/>
        <end position="66"/>
    </location>
</feature>
<proteinExistence type="predicted"/>
<dbReference type="AlphaFoldDB" id="A0AAV6U5Q1"/>
<evidence type="ECO:0000313" key="2">
    <source>
        <dbReference type="EMBL" id="KAG8179877.1"/>
    </source>
</evidence>
<dbReference type="EMBL" id="JAFNEN010000598">
    <property type="protein sequence ID" value="KAG8179877.1"/>
    <property type="molecule type" value="Genomic_DNA"/>
</dbReference>